<feature type="region of interest" description="Disordered" evidence="11">
    <location>
        <begin position="1146"/>
        <end position="1183"/>
    </location>
</feature>
<feature type="region of interest" description="Disordered" evidence="11">
    <location>
        <begin position="1020"/>
        <end position="1052"/>
    </location>
</feature>
<dbReference type="GO" id="GO:0034398">
    <property type="term" value="P:telomere tethering at nuclear periphery"/>
    <property type="evidence" value="ECO:0007669"/>
    <property type="project" value="TreeGrafter"/>
</dbReference>
<evidence type="ECO:0000256" key="8">
    <source>
        <dbReference type="ARBA" id="ARBA00023010"/>
    </source>
</evidence>
<dbReference type="InterPro" id="IPR037665">
    <property type="entry name" value="Nucleoporin_S59-like"/>
</dbReference>
<evidence type="ECO:0000259" key="12">
    <source>
        <dbReference type="PROSITE" id="PS51434"/>
    </source>
</evidence>
<evidence type="ECO:0000313" key="14">
    <source>
        <dbReference type="Proteomes" id="UP000033483"/>
    </source>
</evidence>
<accession>A0A0F4ZI42</accession>
<evidence type="ECO:0000256" key="2">
    <source>
        <dbReference type="ARBA" id="ARBA00008926"/>
    </source>
</evidence>
<keyword evidence="9" id="KW-0906">Nuclear pore complex</keyword>
<dbReference type="GO" id="GO:0006405">
    <property type="term" value="P:RNA export from nucleus"/>
    <property type="evidence" value="ECO:0007669"/>
    <property type="project" value="TreeGrafter"/>
</dbReference>
<name>A0A0F4ZI42_9PEZI</name>
<evidence type="ECO:0000256" key="4">
    <source>
        <dbReference type="ARBA" id="ARBA00022737"/>
    </source>
</evidence>
<keyword evidence="7" id="KW-0653">Protein transport</keyword>
<keyword evidence="4" id="KW-0677">Repeat</keyword>
<dbReference type="InterPro" id="IPR007230">
    <property type="entry name" value="Nup98_auto-Pept-S59_dom"/>
</dbReference>
<evidence type="ECO:0000256" key="7">
    <source>
        <dbReference type="ARBA" id="ARBA00022927"/>
    </source>
</evidence>
<evidence type="ECO:0000256" key="3">
    <source>
        <dbReference type="ARBA" id="ARBA00022448"/>
    </source>
</evidence>
<feature type="compositionally biased region" description="Low complexity" evidence="11">
    <location>
        <begin position="372"/>
        <end position="387"/>
    </location>
</feature>
<dbReference type="PANTHER" id="PTHR23198">
    <property type="entry name" value="NUCLEOPORIN"/>
    <property type="match status" value="1"/>
</dbReference>
<evidence type="ECO:0000256" key="5">
    <source>
        <dbReference type="ARBA" id="ARBA00022813"/>
    </source>
</evidence>
<evidence type="ECO:0000256" key="6">
    <source>
        <dbReference type="ARBA" id="ARBA00022816"/>
    </source>
</evidence>
<evidence type="ECO:0000256" key="9">
    <source>
        <dbReference type="ARBA" id="ARBA00023132"/>
    </source>
</evidence>
<dbReference type="GO" id="GO:0008139">
    <property type="term" value="F:nuclear localization sequence binding"/>
    <property type="evidence" value="ECO:0007669"/>
    <property type="project" value="TreeGrafter"/>
</dbReference>
<dbReference type="GO" id="GO:0017056">
    <property type="term" value="F:structural constituent of nuclear pore"/>
    <property type="evidence" value="ECO:0007669"/>
    <property type="project" value="InterPro"/>
</dbReference>
<dbReference type="FunFam" id="3.30.1610.10:FF:000003">
    <property type="entry name" value="Nucleoporin SONB, putative"/>
    <property type="match status" value="1"/>
</dbReference>
<dbReference type="Gene3D" id="3.30.1610.10">
    <property type="entry name" value="Peptidase S59, nucleoporin"/>
    <property type="match status" value="1"/>
</dbReference>
<feature type="domain" description="Peptidase S59" evidence="12">
    <location>
        <begin position="875"/>
        <end position="1012"/>
    </location>
</feature>
<dbReference type="PROSITE" id="PS51434">
    <property type="entry name" value="NUP_C"/>
    <property type="match status" value="1"/>
</dbReference>
<feature type="compositionally biased region" description="Polar residues" evidence="11">
    <location>
        <begin position="1283"/>
        <end position="1294"/>
    </location>
</feature>
<dbReference type="Pfam" id="PF13634">
    <property type="entry name" value="Nucleoporin_FG"/>
    <property type="match status" value="4"/>
</dbReference>
<sequence>MSFGGFGGFGQANNTANNTGGFGGFGSNTNNTTSAFGSGGSTFGNTASSGFGSGGGFGSNTTSAFGANKPAFGASTTGGGLFGSSNTTTNNTNSAFGGFGSNTNTNPTGFGSNTGGGLFGNKPAVTSTFGSATTGGGGMFGGGNATNTGFGATNNPGIGNAGDPPGTNTTPFQAHQDKEGASTTTNCYQNILFQDAYRKWSADELRLVDYAQGRRFGNASGGGAFGVSAFGSGTTSGFGANNTNQTSAFGSTSTGGGLFGNNTSTTNNAFGSNNTTTSAFGGNSGGMFGSKPATTGGLFGTNTANTTTGGGLFGTNNATSNSTFGSGTTGAFGQPNNNTTGGGLFGNNAAKPATTGFGGFGTNTNTTTSGFGQQNNTPSAFGQQNTNTGGGLFGNNASNTNNTSGGGLFGGGNNATTTNAFGAANTGANTSGGLFGANNAAKPGGLFGSATTTTPAAGGGLFGNNNATTSNTSAFGATNTGSNGASTGGLFGAAKPAATGGLFGSNTGTAAPTMGGGLFGSTTAQPAAQPAATGGLFGGLGQAQAKPSLFGSTQPATTGAFGAQAAQPTGGLFGAAQPGTNILGQNSLAANQNAAAAGLGLNASINDVSAYGNASLFSGLSGGEVSNPGPLATPLSSKGKAKKNNVLPMYKLNPSSNSRYATPQKRGFGFSYSTYGAPGAPANPSTSPSGPGRNLLATSLSRGLTKSASNNTLRRNYGTEDSVSSTGGALATNSILAPGAFSSSSTSRFYGGASGTSSSNKKLVINRDVRSDLFSTPVKEKPLLESSATAAISAGSRKLSKRVSFETNGGEEGQQDVQPVVSKTRTSVLSNERTAKPITSVSLTEDVKNNELIVAQETETNALPPNASIKDTTLPGGYWTSPSLKELRAMSRLQRQAVPNFTVGRENVGQLQFKVPVDLSNIDLDDFLDNIVILETRSATVYPIAEKKPPMGRGLNVPAHITLEHSWPRGNKGCTDPKRIAKHIERLRRIADTTFENYDPETGVWEFSVEHFTTYGLDDGDESEADSEISALPPKPRANLLDPVASSPVPSSDIRSMSFSPMEGASGTNDTFEFRHGHRAPPGSFAEYDSADYLPPTQESFLGISSVGSASNQIMLSVEHSDLGYEYASSDGEDMAGLAVSKHRATEPYKEDSSAFSEAMDEDSEVDVTEEDEDSDSATLEAPGGGVIRARMRALKTSAGPVRVEVTDGDDWLDMLQKTVAPVKRNQLNEIAVSSLSADAYALAQSKDEDLEPLGIVGDGHGFATTIDLMNSLFERSKPKPQSLETTTSAQTTESPEDLPPTTRVRWGPDGKIVLSSNPAFGSGSLAIAHNQTDIFDVQQPRFQNELPGIRFVKFSTEKAAPLLENHMRMAKISTVNGIPKASLEISSFKSMFQDRNTSDVSVAYEKLVWDLASILFDDTENTTEKARKDKLSAFWTELVATSSTTETAFSKSADVKAVASLAGHRVQEACKHLLDGKNFHLATLVSLIGTDESLKLDMKEQLNEWKEAMMLSEFSDAVRAIYEMLAGNVGVCEGEGVKGLPPQDRVEQFVISQKFSLNWMQAFGLRLWYATAPNDDLVVAVHKFYNDIKQSREPLPQPWFVKEGVAPLWHDENQDQRQDLLWGLLALYAEVETKVEAAIRPENSQVSPLNWRLSWQLGQALVSATGLTFGENSDVKSDSATLSFASQLLNEGSWLQAVFVLLHLSNSDARAKAIRDVITQHAGFIGNEGDDAFTTLTQVFMIPASWIWEAQALYMRSVKHDAPAEVRCLLRAGAYSDAHQCFAEKVAPVAVIERDYKFLASILSEFEGREDSIASWSLGGDVYRDFLSIISYKAKKENVPVSILTKMLSSLPAVQQATPSQNVLSSAAVSEMSTVIARIVNEASQDSLLPRVLALPMMEDDHLKYSIDMSISYYKGIMTR</sequence>
<dbReference type="GO" id="GO:0051028">
    <property type="term" value="P:mRNA transport"/>
    <property type="evidence" value="ECO:0007669"/>
    <property type="project" value="UniProtKB-KW"/>
</dbReference>
<dbReference type="PANTHER" id="PTHR23198:SF6">
    <property type="entry name" value="NUCLEAR PORE COMPLEX PROTEIN NUP98-NUP96"/>
    <property type="match status" value="1"/>
</dbReference>
<reference evidence="13 14" key="1">
    <citation type="submission" date="2015-03" db="EMBL/GenBank/DDBJ databases">
        <authorList>
            <person name="Radwan O."/>
            <person name="Al-Naeli F.A."/>
            <person name="Rendon G.A."/>
            <person name="Fields C."/>
        </authorList>
    </citation>
    <scope>NUCLEOTIDE SEQUENCE [LARGE SCALE GENOMIC DNA]</scope>
    <source>
        <strain evidence="13">CR-DP1</strain>
    </source>
</reference>
<dbReference type="Gene3D" id="1.25.40.690">
    <property type="match status" value="1"/>
</dbReference>
<dbReference type="InterPro" id="IPR036903">
    <property type="entry name" value="Nup98_auto-Pept-S59_dom_sf"/>
</dbReference>
<evidence type="ECO:0000313" key="13">
    <source>
        <dbReference type="EMBL" id="KKA29875.1"/>
    </source>
</evidence>
<gene>
    <name evidence="13" type="ORF">TD95_004945</name>
</gene>
<protein>
    <recommendedName>
        <fullName evidence="12">Peptidase S59 domain-containing protein</fullName>
    </recommendedName>
</protein>
<dbReference type="GO" id="GO:0044614">
    <property type="term" value="C:nuclear pore cytoplasmic filaments"/>
    <property type="evidence" value="ECO:0007669"/>
    <property type="project" value="TreeGrafter"/>
</dbReference>
<dbReference type="Proteomes" id="UP000033483">
    <property type="component" value="Unassembled WGS sequence"/>
</dbReference>
<keyword evidence="14" id="KW-1185">Reference proteome</keyword>
<feature type="compositionally biased region" description="Acidic residues" evidence="11">
    <location>
        <begin position="1159"/>
        <end position="1176"/>
    </location>
</feature>
<feature type="compositionally biased region" description="Low complexity" evidence="11">
    <location>
        <begin position="1043"/>
        <end position="1052"/>
    </location>
</feature>
<dbReference type="Pfam" id="PF04096">
    <property type="entry name" value="Nucleoporin2"/>
    <property type="match status" value="1"/>
</dbReference>
<dbReference type="InterPro" id="IPR021967">
    <property type="entry name" value="Nup98_C"/>
</dbReference>
<evidence type="ECO:0000256" key="10">
    <source>
        <dbReference type="ARBA" id="ARBA00023242"/>
    </source>
</evidence>
<comment type="caution">
    <text evidence="13">The sequence shown here is derived from an EMBL/GenBank/DDBJ whole genome shotgun (WGS) entry which is preliminary data.</text>
</comment>
<keyword evidence="8" id="KW-0811">Translocation</keyword>
<feature type="region of interest" description="Disordered" evidence="11">
    <location>
        <begin position="631"/>
        <end position="660"/>
    </location>
</feature>
<evidence type="ECO:0000256" key="1">
    <source>
        <dbReference type="ARBA" id="ARBA00004567"/>
    </source>
</evidence>
<keyword evidence="10" id="KW-0539">Nucleus</keyword>
<feature type="region of interest" description="Disordered" evidence="11">
    <location>
        <begin position="702"/>
        <end position="727"/>
    </location>
</feature>
<dbReference type="InterPro" id="IPR025574">
    <property type="entry name" value="Nucleoporin_FG_rpt"/>
</dbReference>
<keyword evidence="6" id="KW-0509">mRNA transport</keyword>
<dbReference type="GO" id="GO:0000973">
    <property type="term" value="P:post-transcriptional tethering of RNA polymerase II gene DNA at nuclear periphery"/>
    <property type="evidence" value="ECO:0007669"/>
    <property type="project" value="TreeGrafter"/>
</dbReference>
<dbReference type="GO" id="GO:0006606">
    <property type="term" value="P:protein import into nucleus"/>
    <property type="evidence" value="ECO:0007669"/>
    <property type="project" value="TreeGrafter"/>
</dbReference>
<feature type="region of interest" description="Disordered" evidence="11">
    <location>
        <begin position="372"/>
        <end position="399"/>
    </location>
</feature>
<comment type="subcellular location">
    <subcellularLocation>
        <location evidence="1">Nucleus</location>
        <location evidence="1">Nuclear pore complex</location>
    </subcellularLocation>
</comment>
<dbReference type="EMBL" id="LAEV01000656">
    <property type="protein sequence ID" value="KKA29875.1"/>
    <property type="molecule type" value="Genomic_DNA"/>
</dbReference>
<proteinExistence type="inferred from homology"/>
<keyword evidence="3" id="KW-0813">Transport</keyword>
<keyword evidence="5" id="KW-0068">Autocatalytic cleavage</keyword>
<feature type="region of interest" description="Disordered" evidence="11">
    <location>
        <begin position="1276"/>
        <end position="1309"/>
    </location>
</feature>
<evidence type="ECO:0000256" key="11">
    <source>
        <dbReference type="SAM" id="MobiDB-lite"/>
    </source>
</evidence>
<dbReference type="Pfam" id="PF12110">
    <property type="entry name" value="Nup96"/>
    <property type="match status" value="1"/>
</dbReference>
<dbReference type="SUPFAM" id="SSF82215">
    <property type="entry name" value="C-terminal autoproteolytic domain of nucleoporin nup98"/>
    <property type="match status" value="1"/>
</dbReference>
<dbReference type="OrthoDB" id="3797628at2759"/>
<dbReference type="GO" id="GO:0003723">
    <property type="term" value="F:RNA binding"/>
    <property type="evidence" value="ECO:0007669"/>
    <property type="project" value="TreeGrafter"/>
</dbReference>
<comment type="similarity">
    <text evidence="2">Belongs to the nucleoporin GLFG family.</text>
</comment>
<organism evidence="13 14">
    <name type="scientific">Thielaviopsis punctulata</name>
    <dbReference type="NCBI Taxonomy" id="72032"/>
    <lineage>
        <taxon>Eukaryota</taxon>
        <taxon>Fungi</taxon>
        <taxon>Dikarya</taxon>
        <taxon>Ascomycota</taxon>
        <taxon>Pezizomycotina</taxon>
        <taxon>Sordariomycetes</taxon>
        <taxon>Hypocreomycetidae</taxon>
        <taxon>Microascales</taxon>
        <taxon>Ceratocystidaceae</taxon>
        <taxon>Thielaviopsis</taxon>
    </lineage>
</organism>